<organism evidence="2">
    <name type="scientific">Anopheles marajoara</name>
    <dbReference type="NCBI Taxonomy" id="58244"/>
    <lineage>
        <taxon>Eukaryota</taxon>
        <taxon>Metazoa</taxon>
        <taxon>Ecdysozoa</taxon>
        <taxon>Arthropoda</taxon>
        <taxon>Hexapoda</taxon>
        <taxon>Insecta</taxon>
        <taxon>Pterygota</taxon>
        <taxon>Neoptera</taxon>
        <taxon>Endopterygota</taxon>
        <taxon>Diptera</taxon>
        <taxon>Nematocera</taxon>
        <taxon>Culicoidea</taxon>
        <taxon>Culicidae</taxon>
        <taxon>Anophelinae</taxon>
        <taxon>Anopheles</taxon>
    </lineage>
</organism>
<protein>
    <submittedName>
        <fullName evidence="2">Putative secreted protein</fullName>
    </submittedName>
</protein>
<dbReference type="EMBL" id="GGFJ01011640">
    <property type="protein sequence ID" value="MBW60781.1"/>
    <property type="molecule type" value="Transcribed_RNA"/>
</dbReference>
<feature type="chain" id="PRO_5014973374" evidence="1">
    <location>
        <begin position="22"/>
        <end position="163"/>
    </location>
</feature>
<dbReference type="AlphaFoldDB" id="A0A2M4C6K4"/>
<evidence type="ECO:0000256" key="1">
    <source>
        <dbReference type="SAM" id="SignalP"/>
    </source>
</evidence>
<sequence length="163" mass="18560">MHLSLPFLVALWMWHKHNTLCVCVYRASSISAAAHEGHDMAACTTYLVCLSVLVANRFFLPSSESQMPKMCQLTTNSHQSSLSLSSCCTTTFSTFFFCVIRKAADEVQEYGGELTTNQLPPCGRSSEKDYLIIRRFTRLLRPTFLWRPLVDDNDDDEGDDRHR</sequence>
<reference evidence="2" key="1">
    <citation type="submission" date="2018-01" db="EMBL/GenBank/DDBJ databases">
        <title>An insight into the sialome of Amazonian anophelines.</title>
        <authorList>
            <person name="Ribeiro J.M."/>
            <person name="Scarpassa V."/>
            <person name="Calvo E."/>
        </authorList>
    </citation>
    <scope>NUCLEOTIDE SEQUENCE</scope>
    <source>
        <tissue evidence="2">Salivary glands</tissue>
    </source>
</reference>
<keyword evidence="1" id="KW-0732">Signal</keyword>
<evidence type="ECO:0000313" key="2">
    <source>
        <dbReference type="EMBL" id="MBW60781.1"/>
    </source>
</evidence>
<feature type="signal peptide" evidence="1">
    <location>
        <begin position="1"/>
        <end position="21"/>
    </location>
</feature>
<proteinExistence type="predicted"/>
<accession>A0A2M4C6K4</accession>
<name>A0A2M4C6K4_9DIPT</name>